<sequence length="92" mass="11264">MSYESICQNALRKHYRLFRKKIRDDFFVSSEYQANKAVNEMLNMVNKEIEKRSMHENLNEKIRLQNEYIRTKYIAMGREYAIRYCKSLDLFP</sequence>
<reference evidence="1 2" key="1">
    <citation type="submission" date="2020-01" db="EMBL/GenBank/DDBJ databases">
        <title>Leptobacterium flavescens.</title>
        <authorList>
            <person name="Wang G."/>
        </authorList>
    </citation>
    <scope>NUCLEOTIDE SEQUENCE [LARGE SCALE GENOMIC DNA]</scope>
    <source>
        <strain evidence="1 2">KCTC 22160</strain>
    </source>
</reference>
<proteinExistence type="predicted"/>
<evidence type="ECO:0000313" key="1">
    <source>
        <dbReference type="EMBL" id="NER13578.1"/>
    </source>
</evidence>
<evidence type="ECO:0000313" key="2">
    <source>
        <dbReference type="Proteomes" id="UP000468581"/>
    </source>
</evidence>
<comment type="caution">
    <text evidence="1">The sequence shown here is derived from an EMBL/GenBank/DDBJ whole genome shotgun (WGS) entry which is preliminary data.</text>
</comment>
<dbReference type="RefSeq" id="WP_163606618.1">
    <property type="nucleotide sequence ID" value="NZ_JAABOO010000002.1"/>
</dbReference>
<dbReference type="AlphaFoldDB" id="A0A6P0UNT7"/>
<organism evidence="1 2">
    <name type="scientific">Leptobacterium flavescens</name>
    <dbReference type="NCBI Taxonomy" id="472055"/>
    <lineage>
        <taxon>Bacteria</taxon>
        <taxon>Pseudomonadati</taxon>
        <taxon>Bacteroidota</taxon>
        <taxon>Flavobacteriia</taxon>
        <taxon>Flavobacteriales</taxon>
        <taxon>Flavobacteriaceae</taxon>
        <taxon>Leptobacterium</taxon>
    </lineage>
</organism>
<gene>
    <name evidence="1" type="ORF">GWK08_09030</name>
</gene>
<keyword evidence="2" id="KW-1185">Reference proteome</keyword>
<protein>
    <submittedName>
        <fullName evidence="1">Uncharacterized protein</fullName>
    </submittedName>
</protein>
<dbReference type="EMBL" id="JAABOO010000002">
    <property type="protein sequence ID" value="NER13578.1"/>
    <property type="molecule type" value="Genomic_DNA"/>
</dbReference>
<dbReference type="Proteomes" id="UP000468581">
    <property type="component" value="Unassembled WGS sequence"/>
</dbReference>
<name>A0A6P0UNT7_9FLAO</name>
<accession>A0A6P0UNT7</accession>